<organism evidence="1 2">
    <name type="scientific">Candidatus Afipia apatlaquensis</name>
    <dbReference type="NCBI Taxonomy" id="2712852"/>
    <lineage>
        <taxon>Bacteria</taxon>
        <taxon>Pseudomonadati</taxon>
        <taxon>Pseudomonadota</taxon>
        <taxon>Alphaproteobacteria</taxon>
        <taxon>Hyphomicrobiales</taxon>
        <taxon>Nitrobacteraceae</taxon>
        <taxon>Afipia</taxon>
    </lineage>
</organism>
<reference evidence="1" key="1">
    <citation type="submission" date="2020-02" db="EMBL/GenBank/DDBJ databases">
        <title>Draft genome sequence of Candidatus Afipia apatlaquensis IBT-C3, a potential strain for decolorization of textile dyes.</title>
        <authorList>
            <person name="Sanchez-Reyes A."/>
            <person name="Breton-Deval L."/>
            <person name="Mangelson H."/>
            <person name="Sanchez-Flores A."/>
        </authorList>
    </citation>
    <scope>NUCLEOTIDE SEQUENCE [LARGE SCALE GENOMIC DNA]</scope>
    <source>
        <strain evidence="1">IBT-C3</strain>
    </source>
</reference>
<protein>
    <submittedName>
        <fullName evidence="1">Uncharacterized protein</fullName>
    </submittedName>
</protein>
<accession>A0A7C9VH12</accession>
<evidence type="ECO:0000313" key="1">
    <source>
        <dbReference type="EMBL" id="NGX98068.1"/>
    </source>
</evidence>
<comment type="caution">
    <text evidence="1">The sequence shown here is derived from an EMBL/GenBank/DDBJ whole genome shotgun (WGS) entry which is preliminary data.</text>
</comment>
<evidence type="ECO:0000313" key="2">
    <source>
        <dbReference type="Proteomes" id="UP000480266"/>
    </source>
</evidence>
<gene>
    <name evidence="1" type="ORF">G4V63_23545</name>
</gene>
<dbReference type="EMBL" id="JAAMRR010001194">
    <property type="protein sequence ID" value="NGX98068.1"/>
    <property type="molecule type" value="Genomic_DNA"/>
</dbReference>
<sequence length="68" mass="7785">MTEDQIKHMVDRFLCWKLPKTFNPDNGINYQRPNYAPEVDATPSGTNLFDATQADAMVRHMIDGMPTQ</sequence>
<dbReference type="AlphaFoldDB" id="A0A7C9VH12"/>
<proteinExistence type="predicted"/>
<name>A0A7C9VH12_9BRAD</name>
<dbReference type="Proteomes" id="UP000480266">
    <property type="component" value="Unassembled WGS sequence"/>
</dbReference>
<keyword evidence="2" id="KW-1185">Reference proteome</keyword>